<dbReference type="Proteomes" id="UP000737018">
    <property type="component" value="Unassembled WGS sequence"/>
</dbReference>
<feature type="compositionally biased region" description="Polar residues" evidence="1">
    <location>
        <begin position="25"/>
        <end position="39"/>
    </location>
</feature>
<reference evidence="2" key="1">
    <citation type="submission" date="2020-03" db="EMBL/GenBank/DDBJ databases">
        <title>Castanea mollissima Vanexum genome sequencing.</title>
        <authorList>
            <person name="Staton M."/>
        </authorList>
    </citation>
    <scope>NUCLEOTIDE SEQUENCE</scope>
    <source>
        <tissue evidence="2">Leaf</tissue>
    </source>
</reference>
<organism evidence="2 3">
    <name type="scientific">Castanea mollissima</name>
    <name type="common">Chinese chestnut</name>
    <dbReference type="NCBI Taxonomy" id="60419"/>
    <lineage>
        <taxon>Eukaryota</taxon>
        <taxon>Viridiplantae</taxon>
        <taxon>Streptophyta</taxon>
        <taxon>Embryophyta</taxon>
        <taxon>Tracheophyta</taxon>
        <taxon>Spermatophyta</taxon>
        <taxon>Magnoliopsida</taxon>
        <taxon>eudicotyledons</taxon>
        <taxon>Gunneridae</taxon>
        <taxon>Pentapetalae</taxon>
        <taxon>rosids</taxon>
        <taxon>fabids</taxon>
        <taxon>Fagales</taxon>
        <taxon>Fagaceae</taxon>
        <taxon>Castanea</taxon>
    </lineage>
</organism>
<protein>
    <submittedName>
        <fullName evidence="2">Uncharacterized protein</fullName>
    </submittedName>
</protein>
<evidence type="ECO:0000313" key="2">
    <source>
        <dbReference type="EMBL" id="KAF3973651.1"/>
    </source>
</evidence>
<proteinExistence type="predicted"/>
<gene>
    <name evidence="2" type="ORF">CMV_002945</name>
</gene>
<evidence type="ECO:0000313" key="3">
    <source>
        <dbReference type="Proteomes" id="UP000737018"/>
    </source>
</evidence>
<dbReference type="AlphaFoldDB" id="A0A8J4S0C0"/>
<accession>A0A8J4S0C0</accession>
<dbReference type="EMBL" id="JRKL02000222">
    <property type="protein sequence ID" value="KAF3973651.1"/>
    <property type="molecule type" value="Genomic_DNA"/>
</dbReference>
<keyword evidence="3" id="KW-1185">Reference proteome</keyword>
<feature type="region of interest" description="Disordered" evidence="1">
    <location>
        <begin position="25"/>
        <end position="76"/>
    </location>
</feature>
<evidence type="ECO:0000256" key="1">
    <source>
        <dbReference type="SAM" id="MobiDB-lite"/>
    </source>
</evidence>
<feature type="compositionally biased region" description="Acidic residues" evidence="1">
    <location>
        <begin position="49"/>
        <end position="74"/>
    </location>
</feature>
<sequence length="108" mass="12226">MVAGTYHKPSMVSNINPATQSLQALNVTRSNTSPYSSPPSLVIDHHEPDLEDEKQEEEANQQSEEVDEEREEEPNQQIRLEAFSDSISLTVLYFSKPKVHELDKLSIC</sequence>
<name>A0A8J4S0C0_9ROSI</name>
<comment type="caution">
    <text evidence="2">The sequence shown here is derived from an EMBL/GenBank/DDBJ whole genome shotgun (WGS) entry which is preliminary data.</text>
</comment>